<dbReference type="PANTHER" id="PTHR31793:SF24">
    <property type="entry name" value="LONG-CHAIN ACYL-COA THIOESTERASE FADM"/>
    <property type="match status" value="1"/>
</dbReference>
<protein>
    <recommendedName>
        <fullName evidence="3">Acyl-CoA thioesterase</fullName>
    </recommendedName>
</protein>
<keyword evidence="2" id="KW-1185">Reference proteome</keyword>
<sequence>MRHLYRCPMRWADLDLLGHVNNVVYADYLQEARADLLRTMMPGRDHLAEAIVVVRNEVTYLAPLLLRTEPVAIECWVTHVRAASFTVAYEIYDEVGDDLDPSAPAQRRVYVRASTVLAPVDLAVGRPRRVSDAEREVLARFTDEPADDPAPRIPRVDRTRAHRFPLPVRFSDVDLYRHVNNVVYFDYLQESRIRMLDEVVAEVGVERPHIVTAQTDVDYVRPIVLRAEPYDVWTQVTRVGSRSMTVVSEIADHEGDGVAARARVALVFFDVDAGRAIEPPAALRDRLLAQLPVQA</sequence>
<dbReference type="Proteomes" id="UP001500221">
    <property type="component" value="Unassembled WGS sequence"/>
</dbReference>
<name>A0ABP9Q1J2_9ACTN</name>
<comment type="caution">
    <text evidence="1">The sequence shown here is derived from an EMBL/GenBank/DDBJ whole genome shotgun (WGS) entry which is preliminary data.</text>
</comment>
<dbReference type="SUPFAM" id="SSF54637">
    <property type="entry name" value="Thioesterase/thiol ester dehydrase-isomerase"/>
    <property type="match status" value="2"/>
</dbReference>
<reference evidence="2" key="1">
    <citation type="journal article" date="2019" name="Int. J. Syst. Evol. Microbiol.">
        <title>The Global Catalogue of Microorganisms (GCM) 10K type strain sequencing project: providing services to taxonomists for standard genome sequencing and annotation.</title>
        <authorList>
            <consortium name="The Broad Institute Genomics Platform"/>
            <consortium name="The Broad Institute Genome Sequencing Center for Infectious Disease"/>
            <person name="Wu L."/>
            <person name="Ma J."/>
        </authorList>
    </citation>
    <scope>NUCLEOTIDE SEQUENCE [LARGE SCALE GENOMIC DNA]</scope>
    <source>
        <strain evidence="2">JCM 18459</strain>
    </source>
</reference>
<dbReference type="InterPro" id="IPR050563">
    <property type="entry name" value="4-hydroxybenzoyl-CoA_TE"/>
</dbReference>
<evidence type="ECO:0008006" key="3">
    <source>
        <dbReference type="Google" id="ProtNLM"/>
    </source>
</evidence>
<evidence type="ECO:0000313" key="1">
    <source>
        <dbReference type="EMBL" id="GAA5154560.1"/>
    </source>
</evidence>
<dbReference type="EMBL" id="BAABKG010000005">
    <property type="protein sequence ID" value="GAA5154560.1"/>
    <property type="molecule type" value="Genomic_DNA"/>
</dbReference>
<dbReference type="CDD" id="cd00586">
    <property type="entry name" value="4HBT"/>
    <property type="match status" value="2"/>
</dbReference>
<proteinExistence type="predicted"/>
<dbReference type="InterPro" id="IPR029069">
    <property type="entry name" value="HotDog_dom_sf"/>
</dbReference>
<dbReference type="PANTHER" id="PTHR31793">
    <property type="entry name" value="4-HYDROXYBENZOYL-COA THIOESTERASE FAMILY MEMBER"/>
    <property type="match status" value="1"/>
</dbReference>
<dbReference type="RefSeq" id="WP_345462514.1">
    <property type="nucleotide sequence ID" value="NZ_BAABKG010000005.1"/>
</dbReference>
<dbReference type="Gene3D" id="3.10.129.10">
    <property type="entry name" value="Hotdog Thioesterase"/>
    <property type="match status" value="2"/>
</dbReference>
<gene>
    <name evidence="1" type="ORF">GCM10023340_38340</name>
</gene>
<evidence type="ECO:0000313" key="2">
    <source>
        <dbReference type="Proteomes" id="UP001500221"/>
    </source>
</evidence>
<organism evidence="1 2">
    <name type="scientific">Nocardioides marinquilinus</name>
    <dbReference type="NCBI Taxonomy" id="1210400"/>
    <lineage>
        <taxon>Bacteria</taxon>
        <taxon>Bacillati</taxon>
        <taxon>Actinomycetota</taxon>
        <taxon>Actinomycetes</taxon>
        <taxon>Propionibacteriales</taxon>
        <taxon>Nocardioidaceae</taxon>
        <taxon>Nocardioides</taxon>
    </lineage>
</organism>
<dbReference type="Pfam" id="PF13279">
    <property type="entry name" value="4HBT_2"/>
    <property type="match status" value="2"/>
</dbReference>
<accession>A0ABP9Q1J2</accession>